<protein>
    <submittedName>
        <fullName evidence="2">Uncharacterized protein</fullName>
    </submittedName>
</protein>
<feature type="compositionally biased region" description="Basic and acidic residues" evidence="1">
    <location>
        <begin position="140"/>
        <end position="150"/>
    </location>
</feature>
<evidence type="ECO:0000313" key="2">
    <source>
        <dbReference type="EMBL" id="KAF0901406.1"/>
    </source>
</evidence>
<dbReference type="Proteomes" id="UP000479710">
    <property type="component" value="Unassembled WGS sequence"/>
</dbReference>
<evidence type="ECO:0000313" key="3">
    <source>
        <dbReference type="Proteomes" id="UP000479710"/>
    </source>
</evidence>
<organism evidence="2 3">
    <name type="scientific">Oryza meyeriana var. granulata</name>
    <dbReference type="NCBI Taxonomy" id="110450"/>
    <lineage>
        <taxon>Eukaryota</taxon>
        <taxon>Viridiplantae</taxon>
        <taxon>Streptophyta</taxon>
        <taxon>Embryophyta</taxon>
        <taxon>Tracheophyta</taxon>
        <taxon>Spermatophyta</taxon>
        <taxon>Magnoliopsida</taxon>
        <taxon>Liliopsida</taxon>
        <taxon>Poales</taxon>
        <taxon>Poaceae</taxon>
        <taxon>BOP clade</taxon>
        <taxon>Oryzoideae</taxon>
        <taxon>Oryzeae</taxon>
        <taxon>Oryzinae</taxon>
        <taxon>Oryza</taxon>
        <taxon>Oryza meyeriana</taxon>
    </lineage>
</organism>
<dbReference type="AlphaFoldDB" id="A0A6G1CMP0"/>
<comment type="caution">
    <text evidence="2">The sequence shown here is derived from an EMBL/GenBank/DDBJ whole genome shotgun (WGS) entry which is preliminary data.</text>
</comment>
<name>A0A6G1CMP0_9ORYZ</name>
<proteinExistence type="predicted"/>
<keyword evidence="3" id="KW-1185">Reference proteome</keyword>
<feature type="compositionally biased region" description="Polar residues" evidence="1">
    <location>
        <begin position="151"/>
        <end position="164"/>
    </location>
</feature>
<accession>A0A6G1CMP0</accession>
<evidence type="ECO:0000256" key="1">
    <source>
        <dbReference type="SAM" id="MobiDB-lite"/>
    </source>
</evidence>
<reference evidence="2 3" key="1">
    <citation type="submission" date="2019-11" db="EMBL/GenBank/DDBJ databases">
        <title>Whole genome sequence of Oryza granulata.</title>
        <authorList>
            <person name="Li W."/>
        </authorList>
    </citation>
    <scope>NUCLEOTIDE SEQUENCE [LARGE SCALE GENOMIC DNA]</scope>
    <source>
        <strain evidence="3">cv. Menghai</strain>
        <tissue evidence="2">Leaf</tissue>
    </source>
</reference>
<feature type="region of interest" description="Disordered" evidence="1">
    <location>
        <begin position="140"/>
        <end position="164"/>
    </location>
</feature>
<sequence length="164" mass="18272">MGFYSLGPLPSPAWAQGEVLCDNVLSPPDNAALRSTSLPIFDPSSCGGLVSSPQSGTTRASIPDPMWPAPLTNAVADRDGRNKPSIMTLYTLIVFKRLTSVQEEGKNQAAQVLESWNVHDKEDLSLRWWQMHFSSLARTLGEKQRPERANSEQPRQNLEQLRQR</sequence>
<gene>
    <name evidence="2" type="ORF">E2562_000287</name>
</gene>
<dbReference type="EMBL" id="SPHZ02000008">
    <property type="protein sequence ID" value="KAF0901406.1"/>
    <property type="molecule type" value="Genomic_DNA"/>
</dbReference>